<evidence type="ECO:0000256" key="1">
    <source>
        <dbReference type="SAM" id="SignalP"/>
    </source>
</evidence>
<gene>
    <name evidence="2" type="ORF">KHLLAP_LOCUS4635</name>
</gene>
<comment type="caution">
    <text evidence="2">The sequence shown here is derived from an EMBL/GenBank/DDBJ whole genome shotgun (WGS) entry which is preliminary data.</text>
</comment>
<name>A0AAI8VFX9_9PEZI</name>
<evidence type="ECO:0000313" key="3">
    <source>
        <dbReference type="Proteomes" id="UP001295740"/>
    </source>
</evidence>
<dbReference type="AlphaFoldDB" id="A0AAI8VFX9"/>
<feature type="signal peptide" evidence="1">
    <location>
        <begin position="1"/>
        <end position="18"/>
    </location>
</feature>
<keyword evidence="3" id="KW-1185">Reference proteome</keyword>
<feature type="chain" id="PRO_5042512607" evidence="1">
    <location>
        <begin position="19"/>
        <end position="100"/>
    </location>
</feature>
<accession>A0AAI8VFX9</accession>
<proteinExistence type="predicted"/>
<organism evidence="2 3">
    <name type="scientific">Anthostomella pinea</name>
    <dbReference type="NCBI Taxonomy" id="933095"/>
    <lineage>
        <taxon>Eukaryota</taxon>
        <taxon>Fungi</taxon>
        <taxon>Dikarya</taxon>
        <taxon>Ascomycota</taxon>
        <taxon>Pezizomycotina</taxon>
        <taxon>Sordariomycetes</taxon>
        <taxon>Xylariomycetidae</taxon>
        <taxon>Xylariales</taxon>
        <taxon>Xylariaceae</taxon>
        <taxon>Anthostomella</taxon>
    </lineage>
</organism>
<reference evidence="2" key="1">
    <citation type="submission" date="2023-10" db="EMBL/GenBank/DDBJ databases">
        <authorList>
            <person name="Hackl T."/>
        </authorList>
    </citation>
    <scope>NUCLEOTIDE SEQUENCE</scope>
</reference>
<evidence type="ECO:0000313" key="2">
    <source>
        <dbReference type="EMBL" id="CAJ2504167.1"/>
    </source>
</evidence>
<dbReference type="Proteomes" id="UP001295740">
    <property type="component" value="Unassembled WGS sequence"/>
</dbReference>
<protein>
    <submittedName>
        <fullName evidence="2">Uu.00g115610.m01.CDS01</fullName>
    </submittedName>
</protein>
<sequence>MHFSPVVFIALSVLGVTAAPAPAELHGYEARGIFEVMHKLGLRSDTQESRQKEYDECVEAAKKDRKVKLEKPVADETEINTEYLLYLALCDKIWTALQDQ</sequence>
<keyword evidence="1" id="KW-0732">Signal</keyword>
<dbReference type="EMBL" id="CAUWAG010000006">
    <property type="protein sequence ID" value="CAJ2504167.1"/>
    <property type="molecule type" value="Genomic_DNA"/>
</dbReference>